<keyword evidence="2" id="KW-1185">Reference proteome</keyword>
<proteinExistence type="predicted"/>
<evidence type="ECO:0000313" key="1">
    <source>
        <dbReference type="EMBL" id="MBU2950628.1"/>
    </source>
</evidence>
<sequence>MKKLSICIVFILAVFSAEAQKRNQEYKPKVGLVLSGGGAKGLAHIGALKVIDSLGVKIDYVAGTSMGAIIGGLYAAGYSGKQLDSLFQVINFDKLLSDELPRGAKTFSERVKAEKYAIKLPFDHFSVKLPSAISKGHNFYNLFSELLLPVGEIDDFSKLPIPFFCVATNIENGKQVILNKGNLVQSIMASGALPSLYQPVIINDAVLVDGGVVNNYPVDELRDFGMDIVIGVDVQDGLADRERLTTAPDVLFQINNFRTISDMRQKVMKTDIYIKPNIKEFSVISFDEGQQIIGAGSAAALTKVKVLKKLPRHKPNGVKLPLKYKHIDTIGINNILIKGNEDYTRAYILGKLKLKSNEKISYKDFNEGVDNLVATDNFDAFEYQLKQSTDTIGYDLIAKVKESPIDTYIKFGAHYDDLYKTGILLNLTKKRMLFKNDEMSLDVILGDNVRYDFEYLIDKGFYWSIGLKSRYNQFDKKVSAGLVLEESISRSSGLNKIDVKLRDFTNQFYVQTLFRRDFAFSMGAEHKHLELDTENLAGLDSNVYSFQSTNYLGLVGALKMDQYDDFYFPSKGVYFDGQLNIYLYSSSEGSDFENYSIAKASMGYASRISNKLAFNYQASGGFKFGDKSDRALNFALGGFGSNLINNFVPFLGYDFVSLTGNSYVKSSLTLDYEIFKKQHVLVEGNWANIEDDIFDSGEWLTLPDYTGYSLGYGVETFIGPIQFKYSYSPELGESIWFFNVGFWF</sequence>
<gene>
    <name evidence="1" type="ORF">KO493_07965</name>
</gene>
<organism evidence="1 2">
    <name type="scientific">Pseudotamlana agarivorans</name>
    <dbReference type="NCBI Taxonomy" id="481183"/>
    <lineage>
        <taxon>Bacteria</taxon>
        <taxon>Pseudomonadati</taxon>
        <taxon>Bacteroidota</taxon>
        <taxon>Flavobacteriia</taxon>
        <taxon>Flavobacteriales</taxon>
        <taxon>Flavobacteriaceae</taxon>
        <taxon>Pseudotamlana</taxon>
    </lineage>
</organism>
<protein>
    <submittedName>
        <fullName evidence="1">Patatin-like phospholipase family protein</fullName>
    </submittedName>
</protein>
<reference evidence="1" key="1">
    <citation type="submission" date="2021-05" db="EMBL/GenBank/DDBJ databases">
        <title>Draft genomes of bacteria isolated from model marine particles.</title>
        <authorList>
            <person name="Datta M.S."/>
            <person name="Schwartzman J.A."/>
            <person name="Enke T.N."/>
            <person name="Saavedra J."/>
            <person name="Cermak N."/>
            <person name="Cordero O.X."/>
        </authorList>
    </citation>
    <scope>NUCLEOTIDE SEQUENCE</scope>
    <source>
        <strain evidence="1">I2M19</strain>
    </source>
</reference>
<accession>A0ACC5U8H7</accession>
<evidence type="ECO:0000313" key="2">
    <source>
        <dbReference type="Proteomes" id="UP001647509"/>
    </source>
</evidence>
<dbReference type="EMBL" id="JAHKPD010000012">
    <property type="protein sequence ID" value="MBU2950628.1"/>
    <property type="molecule type" value="Genomic_DNA"/>
</dbReference>
<comment type="caution">
    <text evidence="1">The sequence shown here is derived from an EMBL/GenBank/DDBJ whole genome shotgun (WGS) entry which is preliminary data.</text>
</comment>
<dbReference type="Proteomes" id="UP001647509">
    <property type="component" value="Unassembled WGS sequence"/>
</dbReference>
<name>A0ACC5U8H7_9FLAO</name>